<sequence length="201" mass="23059">KTGEVAEHSKDTDHEDGSKAETPAKDHDEEFDPAKQREKEIEKPVFQPLSTDHLVQPQATVNTGDGENITNPELETQGRDRLLSAFDVKKECEQNVRCLFLLYFLFCFCLFLCEVAFHATLFVFSPVQRFFFVAFGIHAAYVAAFFVFLKVANNLSIQKHKKKSCSVENKKQTSSFIELDCFQQLTLFHAFQKRIHFAKQA</sequence>
<keyword evidence="2" id="KW-1133">Transmembrane helix</keyword>
<feature type="region of interest" description="Disordered" evidence="1">
    <location>
        <begin position="1"/>
        <end position="39"/>
    </location>
</feature>
<keyword evidence="4" id="KW-1185">Reference proteome</keyword>
<reference evidence="3 4" key="1">
    <citation type="journal article" date="2013" name="Curr. Biol.">
        <title>The Genome of the Foraminiferan Reticulomyxa filosa.</title>
        <authorList>
            <person name="Glockner G."/>
            <person name="Hulsmann N."/>
            <person name="Schleicher M."/>
            <person name="Noegel A.A."/>
            <person name="Eichinger L."/>
            <person name="Gallinger C."/>
            <person name="Pawlowski J."/>
            <person name="Sierra R."/>
            <person name="Euteneuer U."/>
            <person name="Pillet L."/>
            <person name="Moustafa A."/>
            <person name="Platzer M."/>
            <person name="Groth M."/>
            <person name="Szafranski K."/>
            <person name="Schliwa M."/>
        </authorList>
    </citation>
    <scope>NUCLEOTIDE SEQUENCE [LARGE SCALE GENOMIC DNA]</scope>
</reference>
<name>X6M201_RETFI</name>
<evidence type="ECO:0000313" key="3">
    <source>
        <dbReference type="EMBL" id="ETO07631.1"/>
    </source>
</evidence>
<evidence type="ECO:0000256" key="1">
    <source>
        <dbReference type="SAM" id="MobiDB-lite"/>
    </source>
</evidence>
<feature type="transmembrane region" description="Helical" evidence="2">
    <location>
        <begin position="130"/>
        <end position="152"/>
    </location>
</feature>
<gene>
    <name evidence="3" type="ORF">RFI_29760</name>
</gene>
<dbReference type="AlphaFoldDB" id="X6M201"/>
<evidence type="ECO:0000256" key="2">
    <source>
        <dbReference type="SAM" id="Phobius"/>
    </source>
</evidence>
<proteinExistence type="predicted"/>
<accession>X6M201</accession>
<protein>
    <submittedName>
        <fullName evidence="3">Uncharacterized protein</fullName>
    </submittedName>
</protein>
<comment type="caution">
    <text evidence="3">The sequence shown here is derived from an EMBL/GenBank/DDBJ whole genome shotgun (WGS) entry which is preliminary data.</text>
</comment>
<keyword evidence="2" id="KW-0812">Transmembrane</keyword>
<dbReference type="EMBL" id="ASPP01025925">
    <property type="protein sequence ID" value="ETO07631.1"/>
    <property type="molecule type" value="Genomic_DNA"/>
</dbReference>
<dbReference type="Proteomes" id="UP000023152">
    <property type="component" value="Unassembled WGS sequence"/>
</dbReference>
<feature type="non-terminal residue" evidence="3">
    <location>
        <position position="1"/>
    </location>
</feature>
<evidence type="ECO:0000313" key="4">
    <source>
        <dbReference type="Proteomes" id="UP000023152"/>
    </source>
</evidence>
<organism evidence="3 4">
    <name type="scientific">Reticulomyxa filosa</name>
    <dbReference type="NCBI Taxonomy" id="46433"/>
    <lineage>
        <taxon>Eukaryota</taxon>
        <taxon>Sar</taxon>
        <taxon>Rhizaria</taxon>
        <taxon>Retaria</taxon>
        <taxon>Foraminifera</taxon>
        <taxon>Monothalamids</taxon>
        <taxon>Reticulomyxidae</taxon>
        <taxon>Reticulomyxa</taxon>
    </lineage>
</organism>
<feature type="transmembrane region" description="Helical" evidence="2">
    <location>
        <begin position="99"/>
        <end position="124"/>
    </location>
</feature>
<keyword evidence="2" id="KW-0472">Membrane</keyword>